<keyword evidence="5" id="KW-1185">Reference proteome</keyword>
<feature type="domain" description="Bacterial type II secretion system protein E" evidence="3">
    <location>
        <begin position="183"/>
        <end position="403"/>
    </location>
</feature>
<dbReference type="PANTHER" id="PTHR30486">
    <property type="entry name" value="TWITCHING MOTILITY PROTEIN PILT"/>
    <property type="match status" value="1"/>
</dbReference>
<proteinExistence type="inferred from homology"/>
<comment type="similarity">
    <text evidence="1">Belongs to the GSP E family.</text>
</comment>
<dbReference type="InterPro" id="IPR001482">
    <property type="entry name" value="T2SS/T4SS_dom"/>
</dbReference>
<name>A0ABY6PTW2_9ACTN</name>
<feature type="region of interest" description="Disordered" evidence="2">
    <location>
        <begin position="27"/>
        <end position="49"/>
    </location>
</feature>
<sequence>MRANPLHPDPVMHPSPAAEHTVAFKRGEFGPPVPPRTDPRAGQRPTAGVSSIRAIGETRLPQATVDYRVAGEIKKRVADRLAQEIKSSARMSPESQAQRGRALINEAVAVWSDAIAVERGASTTQAEDAALASAVYDMLFRAGRLQPYLDDERVENILINGYDEVWLDYGDSGRVRVAPVADSDEELQEMLRDLARRTGQSERTLSTADPFLALRLADGSRLQAVTGVTPKTFVTIRRHRVKDVDLDGMIRLGAIDETLAAFLAAAVRAEKNIMITGEQAVGKTSLLRALLKEIDPDERFATIETEFELFAHTNGFHRQVVPMESRESNGERGADGRGAGEITLLDLIHRALRMSLSRVVVGEVRGQEIVAMMQAMTNGKGGNLCTIHARRPEIVFDRIAELYLLAQDNMTEQLAYRQAANGLDFIVFVSMRDETRIEGKRHRFVSHVLEVTGMGENGRPATNRIFAPRPGEPRAVPHMHPSCLEDLVRVGFPAHLLDHPHGSWPRPLDLQVMAG</sequence>
<dbReference type="InterPro" id="IPR050921">
    <property type="entry name" value="T4SS_GSP_E_ATPase"/>
</dbReference>
<evidence type="ECO:0000259" key="3">
    <source>
        <dbReference type="Pfam" id="PF00437"/>
    </source>
</evidence>
<dbReference type="Gene3D" id="3.40.50.300">
    <property type="entry name" value="P-loop containing nucleotide triphosphate hydrolases"/>
    <property type="match status" value="1"/>
</dbReference>
<dbReference type="CDD" id="cd01130">
    <property type="entry name" value="VirB11-like_ATPase"/>
    <property type="match status" value="1"/>
</dbReference>
<evidence type="ECO:0000256" key="1">
    <source>
        <dbReference type="ARBA" id="ARBA00006611"/>
    </source>
</evidence>
<dbReference type="Proteomes" id="UP001164963">
    <property type="component" value="Chromosome"/>
</dbReference>
<evidence type="ECO:0000256" key="2">
    <source>
        <dbReference type="SAM" id="MobiDB-lite"/>
    </source>
</evidence>
<accession>A0ABY6PTW2</accession>
<dbReference type="InterPro" id="IPR027417">
    <property type="entry name" value="P-loop_NTPase"/>
</dbReference>
<gene>
    <name evidence="4" type="ORF">NEH16_17335</name>
</gene>
<dbReference type="SUPFAM" id="SSF52540">
    <property type="entry name" value="P-loop containing nucleoside triphosphate hydrolases"/>
    <property type="match status" value="1"/>
</dbReference>
<reference evidence="4" key="1">
    <citation type="journal article" date="2022" name="Front. Microbiol.">
        <title>Mirubactin C rescues the lethal effect of cell wall biosynthesis mutations in Bacillus subtilis.</title>
        <authorList>
            <person name="Kepplinger B."/>
            <person name="Wen X."/>
            <person name="Tyler A.R."/>
            <person name="Kim B.Y."/>
            <person name="Brown J."/>
            <person name="Banks P."/>
            <person name="Dashti Y."/>
            <person name="Mackenzie E.S."/>
            <person name="Wills C."/>
            <person name="Kawai Y."/>
            <person name="Waldron K.J."/>
            <person name="Allenby N.E.E."/>
            <person name="Wu L.J."/>
            <person name="Hall M.J."/>
            <person name="Errington J."/>
        </authorList>
    </citation>
    <scope>NUCLEOTIDE SEQUENCE</scope>
    <source>
        <strain evidence="4">MDA8-470</strain>
    </source>
</reference>
<dbReference type="EMBL" id="CP098740">
    <property type="protein sequence ID" value="UZK55653.1"/>
    <property type="molecule type" value="Genomic_DNA"/>
</dbReference>
<dbReference type="PANTHER" id="PTHR30486:SF6">
    <property type="entry name" value="TYPE IV PILUS RETRACTATION ATPASE PILT"/>
    <property type="match status" value="1"/>
</dbReference>
<evidence type="ECO:0000313" key="4">
    <source>
        <dbReference type="EMBL" id="UZK55653.1"/>
    </source>
</evidence>
<organism evidence="4 5">
    <name type="scientific">Streptomyces drozdowiczii</name>
    <dbReference type="NCBI Taxonomy" id="202862"/>
    <lineage>
        <taxon>Bacteria</taxon>
        <taxon>Bacillati</taxon>
        <taxon>Actinomycetota</taxon>
        <taxon>Actinomycetes</taxon>
        <taxon>Kitasatosporales</taxon>
        <taxon>Streptomycetaceae</taxon>
        <taxon>Streptomyces</taxon>
    </lineage>
</organism>
<dbReference type="RefSeq" id="WP_265543473.1">
    <property type="nucleotide sequence ID" value="NZ_CP098740.1"/>
</dbReference>
<evidence type="ECO:0000313" key="5">
    <source>
        <dbReference type="Proteomes" id="UP001164963"/>
    </source>
</evidence>
<protein>
    <submittedName>
        <fullName evidence="4">CpaF/VirB11 family protein</fullName>
    </submittedName>
</protein>
<dbReference type="Gene3D" id="3.30.450.380">
    <property type="match status" value="1"/>
</dbReference>
<dbReference type="Pfam" id="PF00437">
    <property type="entry name" value="T2SSE"/>
    <property type="match status" value="1"/>
</dbReference>